<evidence type="ECO:0000256" key="7">
    <source>
        <dbReference type="RuleBase" id="RU363032"/>
    </source>
</evidence>
<dbReference type="PANTHER" id="PTHR43005">
    <property type="entry name" value="BLR7065 PROTEIN"/>
    <property type="match status" value="1"/>
</dbReference>
<evidence type="ECO:0000313" key="9">
    <source>
        <dbReference type="EMBL" id="MCW6506443.1"/>
    </source>
</evidence>
<dbReference type="Proteomes" id="UP001165667">
    <property type="component" value="Unassembled WGS sequence"/>
</dbReference>
<gene>
    <name evidence="9" type="ORF">M8523_00225</name>
</gene>
<comment type="similarity">
    <text evidence="7">Belongs to the binding-protein-dependent transport system permease family.</text>
</comment>
<feature type="domain" description="ABC transmembrane type-1" evidence="8">
    <location>
        <begin position="79"/>
        <end position="292"/>
    </location>
</feature>
<feature type="transmembrane region" description="Helical" evidence="7">
    <location>
        <begin position="274"/>
        <end position="296"/>
    </location>
</feature>
<evidence type="ECO:0000256" key="1">
    <source>
        <dbReference type="ARBA" id="ARBA00004651"/>
    </source>
</evidence>
<comment type="caution">
    <text evidence="9">The sequence shown here is derived from an EMBL/GenBank/DDBJ whole genome shotgun (WGS) entry which is preliminary data.</text>
</comment>
<evidence type="ECO:0000259" key="8">
    <source>
        <dbReference type="PROSITE" id="PS50928"/>
    </source>
</evidence>
<evidence type="ECO:0000256" key="4">
    <source>
        <dbReference type="ARBA" id="ARBA00022692"/>
    </source>
</evidence>
<dbReference type="PANTHER" id="PTHR43005:SF1">
    <property type="entry name" value="SPERMIDINE_PUTRESCINE TRANSPORT SYSTEM PERMEASE PROTEIN"/>
    <property type="match status" value="1"/>
</dbReference>
<evidence type="ECO:0000256" key="5">
    <source>
        <dbReference type="ARBA" id="ARBA00022989"/>
    </source>
</evidence>
<evidence type="ECO:0000256" key="2">
    <source>
        <dbReference type="ARBA" id="ARBA00022448"/>
    </source>
</evidence>
<keyword evidence="2 7" id="KW-0813">Transport</keyword>
<keyword evidence="10" id="KW-1185">Reference proteome</keyword>
<keyword evidence="6 7" id="KW-0472">Membrane</keyword>
<dbReference type="Pfam" id="PF00528">
    <property type="entry name" value="BPD_transp_1"/>
    <property type="match status" value="1"/>
</dbReference>
<feature type="transmembrane region" description="Helical" evidence="7">
    <location>
        <begin position="83"/>
        <end position="105"/>
    </location>
</feature>
<name>A0AA41YWX0_9HYPH</name>
<dbReference type="CDD" id="cd06261">
    <property type="entry name" value="TM_PBP2"/>
    <property type="match status" value="1"/>
</dbReference>
<dbReference type="AlphaFoldDB" id="A0AA41YWX0"/>
<evidence type="ECO:0000256" key="3">
    <source>
        <dbReference type="ARBA" id="ARBA00022475"/>
    </source>
</evidence>
<dbReference type="InterPro" id="IPR035906">
    <property type="entry name" value="MetI-like_sf"/>
</dbReference>
<keyword evidence="4 7" id="KW-0812">Transmembrane</keyword>
<proteinExistence type="inferred from homology"/>
<evidence type="ECO:0000256" key="6">
    <source>
        <dbReference type="ARBA" id="ARBA00023136"/>
    </source>
</evidence>
<keyword evidence="5 7" id="KW-1133">Transmembrane helix</keyword>
<keyword evidence="3" id="KW-1003">Cell membrane</keyword>
<dbReference type="RefSeq" id="WP_282582811.1">
    <property type="nucleotide sequence ID" value="NZ_JAMOIM010000001.1"/>
</dbReference>
<sequence length="306" mass="33154">MSTLRLASRLPFETRRKLFLLTLGAPALVYVLAIGVGPVAQGVWYSLFDYSLIHPARRHFVGLGNYAALFADASFRNALLNTIVFSGAAVALEFATGLGLALLLWRDSRFNQICLALLLVPVTVTPIAVGLIFKGLLEPDFGMIGYWLAHWGWSDPRGLLGATHTSLATLVLIDIWEWTPLMALILLAGLKALPVDVLEAATADGSTLLQRFWMVILPLLLPAIFLALVLRTMDAFRVFDSIYVTTGGGPAGATDTLMMLAVKRGLQFFDIGAASAIGNTMILCLALIASLFVLLIRRADRLANGR</sequence>
<dbReference type="GO" id="GO:0055085">
    <property type="term" value="P:transmembrane transport"/>
    <property type="evidence" value="ECO:0007669"/>
    <property type="project" value="InterPro"/>
</dbReference>
<reference evidence="9" key="1">
    <citation type="submission" date="2022-05" db="EMBL/GenBank/DDBJ databases">
        <authorList>
            <person name="Pankratov T."/>
        </authorList>
    </citation>
    <scope>NUCLEOTIDE SEQUENCE</scope>
    <source>
        <strain evidence="9">BP6-180914</strain>
    </source>
</reference>
<dbReference type="Gene3D" id="1.10.3720.10">
    <property type="entry name" value="MetI-like"/>
    <property type="match status" value="1"/>
</dbReference>
<feature type="transmembrane region" description="Helical" evidence="7">
    <location>
        <begin position="212"/>
        <end position="230"/>
    </location>
</feature>
<dbReference type="EMBL" id="JAMOIM010000001">
    <property type="protein sequence ID" value="MCW6506443.1"/>
    <property type="molecule type" value="Genomic_DNA"/>
</dbReference>
<feature type="transmembrane region" description="Helical" evidence="7">
    <location>
        <begin position="112"/>
        <end position="133"/>
    </location>
</feature>
<dbReference type="GO" id="GO:0005886">
    <property type="term" value="C:plasma membrane"/>
    <property type="evidence" value="ECO:0007669"/>
    <property type="project" value="UniProtKB-SubCell"/>
</dbReference>
<organism evidence="9 10">
    <name type="scientific">Lichenifustis flavocetrariae</name>
    <dbReference type="NCBI Taxonomy" id="2949735"/>
    <lineage>
        <taxon>Bacteria</taxon>
        <taxon>Pseudomonadati</taxon>
        <taxon>Pseudomonadota</taxon>
        <taxon>Alphaproteobacteria</taxon>
        <taxon>Hyphomicrobiales</taxon>
        <taxon>Lichenihabitantaceae</taxon>
        <taxon>Lichenifustis</taxon>
    </lineage>
</organism>
<evidence type="ECO:0000313" key="10">
    <source>
        <dbReference type="Proteomes" id="UP001165667"/>
    </source>
</evidence>
<protein>
    <submittedName>
        <fullName evidence="9">Sugar ABC transporter permease</fullName>
    </submittedName>
</protein>
<dbReference type="SUPFAM" id="SSF161098">
    <property type="entry name" value="MetI-like"/>
    <property type="match status" value="1"/>
</dbReference>
<dbReference type="PROSITE" id="PS50928">
    <property type="entry name" value="ABC_TM1"/>
    <property type="match status" value="1"/>
</dbReference>
<dbReference type="InterPro" id="IPR000515">
    <property type="entry name" value="MetI-like"/>
</dbReference>
<comment type="subcellular location">
    <subcellularLocation>
        <location evidence="1 7">Cell membrane</location>
        <topology evidence="1 7">Multi-pass membrane protein</topology>
    </subcellularLocation>
</comment>
<accession>A0AA41YWX0</accession>